<organism evidence="6 7">
    <name type="scientific">Emergencia timonensis</name>
    <dbReference type="NCBI Taxonomy" id="1776384"/>
    <lineage>
        <taxon>Bacteria</taxon>
        <taxon>Bacillati</taxon>
        <taxon>Bacillota</taxon>
        <taxon>Clostridia</taxon>
        <taxon>Peptostreptococcales</taxon>
        <taxon>Anaerovoracaceae</taxon>
        <taxon>Emergencia</taxon>
    </lineage>
</organism>
<dbReference type="Pfam" id="PF08352">
    <property type="entry name" value="oligo_HPY"/>
    <property type="match status" value="1"/>
</dbReference>
<dbReference type="PROSITE" id="PS50893">
    <property type="entry name" value="ABC_TRANSPORTER_2"/>
    <property type="match status" value="1"/>
</dbReference>
<gene>
    <name evidence="6" type="ORF">DW099_03825</name>
</gene>
<dbReference type="STRING" id="1776384.GCA_900086585_03056"/>
<dbReference type="FunFam" id="3.40.50.300:FF:000016">
    <property type="entry name" value="Oligopeptide ABC transporter ATP-binding component"/>
    <property type="match status" value="1"/>
</dbReference>
<evidence type="ECO:0000256" key="4">
    <source>
        <dbReference type="ARBA" id="ARBA00022840"/>
    </source>
</evidence>
<feature type="domain" description="ABC transporter" evidence="5">
    <location>
        <begin position="6"/>
        <end position="255"/>
    </location>
</feature>
<dbReference type="InterPro" id="IPR017871">
    <property type="entry name" value="ABC_transporter-like_CS"/>
</dbReference>
<dbReference type="PROSITE" id="PS00211">
    <property type="entry name" value="ABC_TRANSPORTER_1"/>
    <property type="match status" value="1"/>
</dbReference>
<dbReference type="PANTHER" id="PTHR43776">
    <property type="entry name" value="TRANSPORT ATP-BINDING PROTEIN"/>
    <property type="match status" value="1"/>
</dbReference>
<reference evidence="6 7" key="1">
    <citation type="submission" date="2018-08" db="EMBL/GenBank/DDBJ databases">
        <title>A genome reference for cultivated species of the human gut microbiota.</title>
        <authorList>
            <person name="Zou Y."/>
            <person name="Xue W."/>
            <person name="Luo G."/>
        </authorList>
    </citation>
    <scope>NUCLEOTIDE SEQUENCE [LARGE SCALE GENOMIC DNA]</scope>
    <source>
        <strain evidence="6 7">AM07-24</strain>
    </source>
</reference>
<evidence type="ECO:0000256" key="1">
    <source>
        <dbReference type="ARBA" id="ARBA00005417"/>
    </source>
</evidence>
<dbReference type="InterPro" id="IPR013563">
    <property type="entry name" value="Oligopep_ABC_C"/>
</dbReference>
<proteinExistence type="inferred from homology"/>
<dbReference type="InterPro" id="IPR050319">
    <property type="entry name" value="ABC_transp_ATP-bind"/>
</dbReference>
<keyword evidence="4 6" id="KW-0067">ATP-binding</keyword>
<evidence type="ECO:0000313" key="6">
    <source>
        <dbReference type="EMBL" id="RHJ89705.1"/>
    </source>
</evidence>
<dbReference type="AlphaFoldDB" id="A0A415E7X4"/>
<evidence type="ECO:0000259" key="5">
    <source>
        <dbReference type="PROSITE" id="PS50893"/>
    </source>
</evidence>
<evidence type="ECO:0000313" key="7">
    <source>
        <dbReference type="Proteomes" id="UP000284841"/>
    </source>
</evidence>
<dbReference type="Gene3D" id="3.40.50.300">
    <property type="entry name" value="P-loop containing nucleotide triphosphate hydrolases"/>
    <property type="match status" value="1"/>
</dbReference>
<evidence type="ECO:0000256" key="3">
    <source>
        <dbReference type="ARBA" id="ARBA00022741"/>
    </source>
</evidence>
<dbReference type="GO" id="GO:0015833">
    <property type="term" value="P:peptide transport"/>
    <property type="evidence" value="ECO:0007669"/>
    <property type="project" value="InterPro"/>
</dbReference>
<dbReference type="OrthoDB" id="9809450at2"/>
<dbReference type="Pfam" id="PF00005">
    <property type="entry name" value="ABC_tran"/>
    <property type="match status" value="1"/>
</dbReference>
<dbReference type="GO" id="GO:0055085">
    <property type="term" value="P:transmembrane transport"/>
    <property type="evidence" value="ECO:0007669"/>
    <property type="project" value="UniProtKB-ARBA"/>
</dbReference>
<dbReference type="CDD" id="cd03257">
    <property type="entry name" value="ABC_NikE_OppD_transporters"/>
    <property type="match status" value="1"/>
</dbReference>
<comment type="similarity">
    <text evidence="1">Belongs to the ABC transporter superfamily.</text>
</comment>
<keyword evidence="7" id="KW-1185">Reference proteome</keyword>
<dbReference type="EMBL" id="QRMS01000001">
    <property type="protein sequence ID" value="RHJ89705.1"/>
    <property type="molecule type" value="Genomic_DNA"/>
</dbReference>
<dbReference type="GO" id="GO:0005524">
    <property type="term" value="F:ATP binding"/>
    <property type="evidence" value="ECO:0007669"/>
    <property type="project" value="UniProtKB-KW"/>
</dbReference>
<dbReference type="PANTHER" id="PTHR43776:SF8">
    <property type="entry name" value="ABC TRANSPORTER, ATP-BINDING PROTEIN"/>
    <property type="match status" value="1"/>
</dbReference>
<comment type="caution">
    <text evidence="6">The sequence shown here is derived from an EMBL/GenBank/DDBJ whole genome shotgun (WGS) entry which is preliminary data.</text>
</comment>
<dbReference type="InterPro" id="IPR003439">
    <property type="entry name" value="ABC_transporter-like_ATP-bd"/>
</dbReference>
<keyword evidence="3" id="KW-0547">Nucleotide-binding</keyword>
<sequence>MDKPLLEIRDVKKYFYSDGIKVGKKQCVKAVDGFSLDILKGENVGLVGESGCGKSTLGRTILNLYPATSGTIRYQGQNIEKLSFKKMRPYRRELQMIFQDPYASLNPRRTIFQSMEEPLELFKLGDKGERKEKVIEMLNEVGIGREHLDKFPHEMSGGQRQRVAIARSFILDPKFIVADEPVSALDVSVRSQVLNIMRRLQETHSFSYMFISHDLSVVRYLCDKVVVMYLGKMVECADKKELFEHPTHPYTRALLSAIPIPDVHRRSERIILEGDLPSPANPPTGCVFHTRCKYVTEECKNVCPELKTLHGSHQVACHYAEKFYE</sequence>
<dbReference type="InterPro" id="IPR003593">
    <property type="entry name" value="AAA+_ATPase"/>
</dbReference>
<dbReference type="SMART" id="SM00382">
    <property type="entry name" value="AAA"/>
    <property type="match status" value="1"/>
</dbReference>
<protein>
    <submittedName>
        <fullName evidence="6">ATP-binding cassette domain-containing protein</fullName>
    </submittedName>
</protein>
<dbReference type="RefSeq" id="WP_118333764.1">
    <property type="nucleotide sequence ID" value="NZ_AP025567.1"/>
</dbReference>
<evidence type="ECO:0000256" key="2">
    <source>
        <dbReference type="ARBA" id="ARBA00022448"/>
    </source>
</evidence>
<dbReference type="Proteomes" id="UP000284841">
    <property type="component" value="Unassembled WGS sequence"/>
</dbReference>
<dbReference type="SUPFAM" id="SSF52540">
    <property type="entry name" value="P-loop containing nucleoside triphosphate hydrolases"/>
    <property type="match status" value="1"/>
</dbReference>
<dbReference type="InterPro" id="IPR027417">
    <property type="entry name" value="P-loop_NTPase"/>
</dbReference>
<dbReference type="GO" id="GO:0016887">
    <property type="term" value="F:ATP hydrolysis activity"/>
    <property type="evidence" value="ECO:0007669"/>
    <property type="project" value="InterPro"/>
</dbReference>
<keyword evidence="2" id="KW-0813">Transport</keyword>
<name>A0A415E7X4_9FIRM</name>
<accession>A0A415E7X4</accession>
<dbReference type="NCBIfam" id="TIGR01727">
    <property type="entry name" value="oligo_HPY"/>
    <property type="match status" value="1"/>
</dbReference>